<accession>A0A1G9PI35</accession>
<dbReference type="Pfam" id="PF00583">
    <property type="entry name" value="Acetyltransf_1"/>
    <property type="match status" value="1"/>
</dbReference>
<evidence type="ECO:0000313" key="2">
    <source>
        <dbReference type="EMBL" id="SDL98151.1"/>
    </source>
</evidence>
<keyword evidence="2" id="KW-0808">Transferase</keyword>
<sequence>MHTEVCPVEAVDDELRARLLACWTDVTNAGGSVGFVPPVTEDGLAPYLDAVIERVHQGRELIALLRVEGEVAGFAVLSLSVSPLRRHWATVLRVQVRPEWQGRGLGRVLVAGVHDIARARGLEFLHLTVRGGTGLEAFYADFGYREFGRMPGAIRVAPGDDRDELHLTCRL</sequence>
<dbReference type="InterPro" id="IPR016181">
    <property type="entry name" value="Acyl_CoA_acyltransferase"/>
</dbReference>
<feature type="domain" description="N-acetyltransferase" evidence="1">
    <location>
        <begin position="6"/>
        <end position="171"/>
    </location>
</feature>
<dbReference type="EMBL" id="FNHE01000003">
    <property type="protein sequence ID" value="SDL98151.1"/>
    <property type="molecule type" value="Genomic_DNA"/>
</dbReference>
<organism evidence="2 3">
    <name type="scientific">Geodermatophilus siccatus</name>
    <dbReference type="NCBI Taxonomy" id="1137991"/>
    <lineage>
        <taxon>Bacteria</taxon>
        <taxon>Bacillati</taxon>
        <taxon>Actinomycetota</taxon>
        <taxon>Actinomycetes</taxon>
        <taxon>Geodermatophilales</taxon>
        <taxon>Geodermatophilaceae</taxon>
        <taxon>Geodermatophilus</taxon>
    </lineage>
</organism>
<dbReference type="Proteomes" id="UP000198680">
    <property type="component" value="Unassembled WGS sequence"/>
</dbReference>
<dbReference type="Gene3D" id="3.40.630.30">
    <property type="match status" value="1"/>
</dbReference>
<reference evidence="3" key="1">
    <citation type="submission" date="2016-10" db="EMBL/GenBank/DDBJ databases">
        <authorList>
            <person name="Varghese N."/>
            <person name="Submissions S."/>
        </authorList>
    </citation>
    <scope>NUCLEOTIDE SEQUENCE [LARGE SCALE GENOMIC DNA]</scope>
    <source>
        <strain evidence="3">DSM 45419</strain>
    </source>
</reference>
<evidence type="ECO:0000259" key="1">
    <source>
        <dbReference type="PROSITE" id="PS51186"/>
    </source>
</evidence>
<name>A0A1G9PI35_9ACTN</name>
<protein>
    <submittedName>
        <fullName evidence="2">Acetyltransferase (GNAT) family protein</fullName>
    </submittedName>
</protein>
<dbReference type="CDD" id="cd04301">
    <property type="entry name" value="NAT_SF"/>
    <property type="match status" value="1"/>
</dbReference>
<dbReference type="OrthoDB" id="3572254at2"/>
<proteinExistence type="predicted"/>
<dbReference type="InterPro" id="IPR000182">
    <property type="entry name" value="GNAT_dom"/>
</dbReference>
<dbReference type="RefSeq" id="WP_091215222.1">
    <property type="nucleotide sequence ID" value="NZ_FNHE01000003.1"/>
</dbReference>
<dbReference type="SUPFAM" id="SSF55729">
    <property type="entry name" value="Acyl-CoA N-acyltransferases (Nat)"/>
    <property type="match status" value="1"/>
</dbReference>
<keyword evidence="3" id="KW-1185">Reference proteome</keyword>
<dbReference type="GO" id="GO:0016747">
    <property type="term" value="F:acyltransferase activity, transferring groups other than amino-acyl groups"/>
    <property type="evidence" value="ECO:0007669"/>
    <property type="project" value="InterPro"/>
</dbReference>
<dbReference type="PROSITE" id="PS51186">
    <property type="entry name" value="GNAT"/>
    <property type="match status" value="1"/>
</dbReference>
<dbReference type="STRING" id="1137991.SAMN05660642_01225"/>
<evidence type="ECO:0000313" key="3">
    <source>
        <dbReference type="Proteomes" id="UP000198680"/>
    </source>
</evidence>
<gene>
    <name evidence="2" type="ORF">SAMN05660642_01225</name>
</gene>
<dbReference type="AlphaFoldDB" id="A0A1G9PI35"/>